<evidence type="ECO:0000313" key="7">
    <source>
        <dbReference type="Proteomes" id="UP001500274"/>
    </source>
</evidence>
<keyword evidence="7" id="KW-1185">Reference proteome</keyword>
<dbReference type="PANTHER" id="PTHR33164">
    <property type="entry name" value="TRANSCRIPTIONAL REGULATOR, MARR FAMILY"/>
    <property type="match status" value="1"/>
</dbReference>
<evidence type="ECO:0000256" key="2">
    <source>
        <dbReference type="ARBA" id="ARBA00023015"/>
    </source>
</evidence>
<dbReference type="Pfam" id="PF01047">
    <property type="entry name" value="MarR"/>
    <property type="match status" value="1"/>
</dbReference>
<dbReference type="PROSITE" id="PS01117">
    <property type="entry name" value="HTH_MARR_1"/>
    <property type="match status" value="1"/>
</dbReference>
<dbReference type="InterPro" id="IPR011991">
    <property type="entry name" value="ArsR-like_HTH"/>
</dbReference>
<evidence type="ECO:0000259" key="5">
    <source>
        <dbReference type="PROSITE" id="PS50995"/>
    </source>
</evidence>
<dbReference type="PANTHER" id="PTHR33164:SF5">
    <property type="entry name" value="ORGANIC HYDROPEROXIDE RESISTANCE TRANSCRIPTIONAL REGULATOR"/>
    <property type="match status" value="1"/>
</dbReference>
<comment type="subcellular location">
    <subcellularLocation>
        <location evidence="1">Cytoplasm</location>
    </subcellularLocation>
</comment>
<dbReference type="InterPro" id="IPR039422">
    <property type="entry name" value="MarR/SlyA-like"/>
</dbReference>
<feature type="domain" description="HTH marR-type" evidence="5">
    <location>
        <begin position="10"/>
        <end position="140"/>
    </location>
</feature>
<dbReference type="RefSeq" id="WP_344229434.1">
    <property type="nucleotide sequence ID" value="NZ_BAAARI010000014.1"/>
</dbReference>
<accession>A0ABN3PF60</accession>
<protein>
    <submittedName>
        <fullName evidence="6">MarR family transcriptional regulator</fullName>
    </submittedName>
</protein>
<dbReference type="CDD" id="cd00090">
    <property type="entry name" value="HTH_ARSR"/>
    <property type="match status" value="1"/>
</dbReference>
<dbReference type="EMBL" id="BAAARI010000014">
    <property type="protein sequence ID" value="GAA2582411.1"/>
    <property type="molecule type" value="Genomic_DNA"/>
</dbReference>
<dbReference type="PRINTS" id="PR00598">
    <property type="entry name" value="HTHMARR"/>
</dbReference>
<keyword evidence="4" id="KW-0804">Transcription</keyword>
<evidence type="ECO:0000313" key="6">
    <source>
        <dbReference type="EMBL" id="GAA2582411.1"/>
    </source>
</evidence>
<dbReference type="InterPro" id="IPR023187">
    <property type="entry name" value="Tscrpt_reg_MarR-type_CS"/>
</dbReference>
<dbReference type="InterPro" id="IPR000835">
    <property type="entry name" value="HTH_MarR-typ"/>
</dbReference>
<dbReference type="InterPro" id="IPR036388">
    <property type="entry name" value="WH-like_DNA-bd_sf"/>
</dbReference>
<dbReference type="Gene3D" id="1.10.10.10">
    <property type="entry name" value="Winged helix-like DNA-binding domain superfamily/Winged helix DNA-binding domain"/>
    <property type="match status" value="1"/>
</dbReference>
<dbReference type="SUPFAM" id="SSF46785">
    <property type="entry name" value="Winged helix' DNA-binding domain"/>
    <property type="match status" value="1"/>
</dbReference>
<keyword evidence="2" id="KW-0805">Transcription regulation</keyword>
<sequence length="147" mass="16267">MTETTGPALDRMLCFSLYSASRATTQVYRRLLEPWQLTYPQYLVLVELWDRGPRTVSQLGEGLGLDSGTLSPLLKRLEKAGLVSRTREGDDGRVVTVAPTERGTALRTEMSDLPSQMWNCYGLEPDAARALLTALHSLTDTLHADAD</sequence>
<dbReference type="PROSITE" id="PS50995">
    <property type="entry name" value="HTH_MARR_2"/>
    <property type="match status" value="1"/>
</dbReference>
<name>A0ABN3PF60_9MICO</name>
<keyword evidence="3" id="KW-0238">DNA-binding</keyword>
<proteinExistence type="predicted"/>
<dbReference type="Proteomes" id="UP001500274">
    <property type="component" value="Unassembled WGS sequence"/>
</dbReference>
<dbReference type="SMART" id="SM00347">
    <property type="entry name" value="HTH_MARR"/>
    <property type="match status" value="1"/>
</dbReference>
<organism evidence="6 7">
    <name type="scientific">Microbacterium binotii</name>
    <dbReference type="NCBI Taxonomy" id="462710"/>
    <lineage>
        <taxon>Bacteria</taxon>
        <taxon>Bacillati</taxon>
        <taxon>Actinomycetota</taxon>
        <taxon>Actinomycetes</taxon>
        <taxon>Micrococcales</taxon>
        <taxon>Microbacteriaceae</taxon>
        <taxon>Microbacterium</taxon>
    </lineage>
</organism>
<gene>
    <name evidence="6" type="ORF">GCM10009862_21870</name>
</gene>
<reference evidence="6 7" key="1">
    <citation type="journal article" date="2019" name="Int. J. Syst. Evol. Microbiol.">
        <title>The Global Catalogue of Microorganisms (GCM) 10K type strain sequencing project: providing services to taxonomists for standard genome sequencing and annotation.</title>
        <authorList>
            <consortium name="The Broad Institute Genomics Platform"/>
            <consortium name="The Broad Institute Genome Sequencing Center for Infectious Disease"/>
            <person name="Wu L."/>
            <person name="Ma J."/>
        </authorList>
    </citation>
    <scope>NUCLEOTIDE SEQUENCE [LARGE SCALE GENOMIC DNA]</scope>
    <source>
        <strain evidence="6 7">JCM 16365</strain>
    </source>
</reference>
<comment type="caution">
    <text evidence="6">The sequence shown here is derived from an EMBL/GenBank/DDBJ whole genome shotgun (WGS) entry which is preliminary data.</text>
</comment>
<evidence type="ECO:0000256" key="3">
    <source>
        <dbReference type="ARBA" id="ARBA00023125"/>
    </source>
</evidence>
<dbReference type="InterPro" id="IPR036390">
    <property type="entry name" value="WH_DNA-bd_sf"/>
</dbReference>
<evidence type="ECO:0000256" key="1">
    <source>
        <dbReference type="ARBA" id="ARBA00004496"/>
    </source>
</evidence>
<evidence type="ECO:0000256" key="4">
    <source>
        <dbReference type="ARBA" id="ARBA00023163"/>
    </source>
</evidence>